<keyword evidence="3" id="KW-0732">Signal</keyword>
<dbReference type="PROSITE" id="PS51257">
    <property type="entry name" value="PROKAR_LIPOPROTEIN"/>
    <property type="match status" value="1"/>
</dbReference>
<evidence type="ECO:0000313" key="8">
    <source>
        <dbReference type="EMBL" id="RHF93060.1"/>
    </source>
</evidence>
<dbReference type="Proteomes" id="UP000283485">
    <property type="component" value="Unassembled WGS sequence"/>
</dbReference>
<dbReference type="InterPro" id="IPR011990">
    <property type="entry name" value="TPR-like_helical_dom_sf"/>
</dbReference>
<evidence type="ECO:0000256" key="5">
    <source>
        <dbReference type="ARBA" id="ARBA00023237"/>
    </source>
</evidence>
<dbReference type="InterPro" id="IPR012944">
    <property type="entry name" value="SusD_RagB_dom"/>
</dbReference>
<organism evidence="7 9">
    <name type="scientific">Phocaeicola plebeius</name>
    <dbReference type="NCBI Taxonomy" id="310297"/>
    <lineage>
        <taxon>Bacteria</taxon>
        <taxon>Pseudomonadati</taxon>
        <taxon>Bacteroidota</taxon>
        <taxon>Bacteroidia</taxon>
        <taxon>Bacteroidales</taxon>
        <taxon>Bacteroidaceae</taxon>
        <taxon>Phocaeicola</taxon>
    </lineage>
</organism>
<dbReference type="GO" id="GO:0009279">
    <property type="term" value="C:cell outer membrane"/>
    <property type="evidence" value="ECO:0007669"/>
    <property type="project" value="UniProtKB-SubCell"/>
</dbReference>
<reference evidence="9 10" key="1">
    <citation type="submission" date="2018-08" db="EMBL/GenBank/DDBJ databases">
        <title>A genome reference for cultivated species of the human gut microbiota.</title>
        <authorList>
            <person name="Zou Y."/>
            <person name="Xue W."/>
            <person name="Luo G."/>
        </authorList>
    </citation>
    <scope>NUCLEOTIDE SEQUENCE [LARGE SCALE GENOMIC DNA]</scope>
    <source>
        <strain evidence="8 10">AM23-23</strain>
        <strain evidence="7 9">TF10-3AC</strain>
    </source>
</reference>
<evidence type="ECO:0000313" key="7">
    <source>
        <dbReference type="EMBL" id="RGK54735.1"/>
    </source>
</evidence>
<evidence type="ECO:0000313" key="10">
    <source>
        <dbReference type="Proteomes" id="UP000283485"/>
    </source>
</evidence>
<dbReference type="EMBL" id="QSQT01000018">
    <property type="protein sequence ID" value="RGK54735.1"/>
    <property type="molecule type" value="Genomic_DNA"/>
</dbReference>
<dbReference type="Proteomes" id="UP000260862">
    <property type="component" value="Unassembled WGS sequence"/>
</dbReference>
<protein>
    <submittedName>
        <fullName evidence="7">RagB/SusD family nutrient uptake outer membrane protein</fullName>
    </submittedName>
</protein>
<sequence length="660" mass="76240">MKLGYKLLFGACVAANLIATSCVDDMKFGNSFLDKAPGGTATVDTVFSSAVYTQQFLNSIYGRQYYGLPYKDDTSLPVSSSPYCGKVEALTDCWQLHWRDAQLYSQYYSGIHTANYSRRQDKFCYNDEKVWEVVRWCWLLMEHIDDVPNLDANEKARMIAEAKCLIAVRYFDMFRHYGGLPLLYASFEGNESSYECPRATVEETVNYMIKMLDEAIDSGALPWAYGPGADGSSTYTGRWTKAGAMALKCKIWQFAASPLFNDNQGYAGGASEAEQQHLVWYGGYRPELWENCLKACEDFMNALQANGYYELNQSVNNTPAGYRYAYRMGYLYQGSKEVIHSVRVQMGDAFNSSTYFWHNWSDLGRNSYTPTQEYVEMFPWADGKPFNWEETEAEGKLDEMFAKGTLADNNLELTRDPRLYETVIVNGLPKMLDWSNNAGLMSGQPYELWVGGYDAGNNSRDETMRFATGYDNMKYYIGTEYQRQYCQWVTLRLSDIYLTYAEALLQAKGDNAGALTWINKVRERVGLGKLEDCNPEKNLTSNKENLLEELLRERVCELGMEDARFFDLIRYKRADRFEKELHGLLIYRLDEKGNRIETKWFEGDQNQGAPQPVHFDYERFTLHNIRRYWWDYGFDTKWYLSPFPQTEINKGYGLVQNPGW</sequence>
<comment type="similarity">
    <text evidence="2">Belongs to the SusD family.</text>
</comment>
<accession>A0A3E4MYL0</accession>
<dbReference type="Gene3D" id="1.25.40.390">
    <property type="match status" value="1"/>
</dbReference>
<evidence type="ECO:0000313" key="9">
    <source>
        <dbReference type="Proteomes" id="UP000260862"/>
    </source>
</evidence>
<keyword evidence="5" id="KW-0998">Cell outer membrane</keyword>
<evidence type="ECO:0000256" key="2">
    <source>
        <dbReference type="ARBA" id="ARBA00006275"/>
    </source>
</evidence>
<dbReference type="AlphaFoldDB" id="A0A3E4MYL0"/>
<evidence type="ECO:0000256" key="3">
    <source>
        <dbReference type="ARBA" id="ARBA00022729"/>
    </source>
</evidence>
<dbReference type="RefSeq" id="WP_117673158.1">
    <property type="nucleotide sequence ID" value="NZ_CABOGR010000018.1"/>
</dbReference>
<keyword evidence="9" id="KW-1185">Reference proteome</keyword>
<dbReference type="Pfam" id="PF07980">
    <property type="entry name" value="SusD_RagB"/>
    <property type="match status" value="1"/>
</dbReference>
<evidence type="ECO:0000256" key="1">
    <source>
        <dbReference type="ARBA" id="ARBA00004442"/>
    </source>
</evidence>
<gene>
    <name evidence="8" type="ORF">DW653_01870</name>
    <name evidence="7" type="ORF">DXD04_10295</name>
</gene>
<dbReference type="EMBL" id="QRHQ01000002">
    <property type="protein sequence ID" value="RHF93060.1"/>
    <property type="molecule type" value="Genomic_DNA"/>
</dbReference>
<comment type="caution">
    <text evidence="7">The sequence shown here is derived from an EMBL/GenBank/DDBJ whole genome shotgun (WGS) entry which is preliminary data.</text>
</comment>
<evidence type="ECO:0000259" key="6">
    <source>
        <dbReference type="Pfam" id="PF07980"/>
    </source>
</evidence>
<name>A0A3E4MYL0_9BACT</name>
<comment type="subcellular location">
    <subcellularLocation>
        <location evidence="1">Cell outer membrane</location>
    </subcellularLocation>
</comment>
<feature type="domain" description="RagB/SusD" evidence="6">
    <location>
        <begin position="352"/>
        <end position="660"/>
    </location>
</feature>
<proteinExistence type="inferred from homology"/>
<dbReference type="SUPFAM" id="SSF48452">
    <property type="entry name" value="TPR-like"/>
    <property type="match status" value="1"/>
</dbReference>
<keyword evidence="4" id="KW-0472">Membrane</keyword>
<evidence type="ECO:0000256" key="4">
    <source>
        <dbReference type="ARBA" id="ARBA00023136"/>
    </source>
</evidence>